<dbReference type="PANTHER" id="PTHR12993">
    <property type="entry name" value="N-ACETYLGLUCOSAMINYL-PHOSPHATIDYLINOSITOL DE-N-ACETYLASE-RELATED"/>
    <property type="match status" value="1"/>
</dbReference>
<dbReference type="InterPro" id="IPR003737">
    <property type="entry name" value="GlcNAc_PI_deacetylase-related"/>
</dbReference>
<evidence type="ECO:0000313" key="2">
    <source>
        <dbReference type="EMBL" id="MBL0386292.1"/>
    </source>
</evidence>
<reference evidence="2 3" key="1">
    <citation type="submission" date="2021-01" db="EMBL/GenBank/DDBJ databases">
        <title>Tumebacillus sp. strain ITR2 16S ribosomal RNA gene Genome sequencing and assembly.</title>
        <authorList>
            <person name="Kang M."/>
        </authorList>
    </citation>
    <scope>NUCLEOTIDE SEQUENCE [LARGE SCALE GENOMIC DNA]</scope>
    <source>
        <strain evidence="2 3">ITR2</strain>
    </source>
</reference>
<name>A0ABS1J7N4_9BACL</name>
<feature type="signal peptide" evidence="1">
    <location>
        <begin position="1"/>
        <end position="30"/>
    </location>
</feature>
<evidence type="ECO:0000256" key="1">
    <source>
        <dbReference type="SAM" id="SignalP"/>
    </source>
</evidence>
<dbReference type="RefSeq" id="WP_201632395.1">
    <property type="nucleotide sequence ID" value="NZ_JAEQNB010000001.1"/>
</dbReference>
<comment type="caution">
    <text evidence="2">The sequence shown here is derived from an EMBL/GenBank/DDBJ whole genome shotgun (WGS) entry which is preliminary data.</text>
</comment>
<keyword evidence="1" id="KW-0732">Signal</keyword>
<dbReference type="Proteomes" id="UP000602284">
    <property type="component" value="Unassembled WGS sequence"/>
</dbReference>
<gene>
    <name evidence="2" type="ORF">JJB07_06445</name>
</gene>
<dbReference type="PANTHER" id="PTHR12993:SF29">
    <property type="entry name" value="BLR3841 PROTEIN"/>
    <property type="match status" value="1"/>
</dbReference>
<dbReference type="SUPFAM" id="SSF102588">
    <property type="entry name" value="LmbE-like"/>
    <property type="match status" value="1"/>
</dbReference>
<organism evidence="2 3">
    <name type="scientific">Tumebacillus amylolyticus</name>
    <dbReference type="NCBI Taxonomy" id="2801339"/>
    <lineage>
        <taxon>Bacteria</taxon>
        <taxon>Bacillati</taxon>
        <taxon>Bacillota</taxon>
        <taxon>Bacilli</taxon>
        <taxon>Bacillales</taxon>
        <taxon>Alicyclobacillaceae</taxon>
        <taxon>Tumebacillus</taxon>
    </lineage>
</organism>
<sequence>MQAGKGWRAGLLATMLLGGMLLVPPQTTQAADLMRNMADANHVLQQAPPKRLLVIAPHPDDASLAAVAMIRQTQNSGGQVRIVVMTNGDGFRGAAAQLFGIKHPDGADMRRLGEIRQREELQAAARMGLSQRDVTFLGYPDAGLHRLWLTYWNPTKPFQAMNGSSAVPYLNAYHPHAPYCGLSVVNDLRKLLDEYRPTDVLYPDPHDVHRDHWATSAFTQYALTAEADDLKPREWNYLIHYPEFPDPRRYRPNAPLTHPSHLTDVGVAWLSLPLSKQVETDKHAAILAHTSQIHMMKNLLESFVRTNDLLSIYSVPTFPQRTLQRIELDDIGDQKAPLHARSADIREVLAAAHADTVQIAIQTADTLRPEDECKLYLRIPERGELLELSDQNKYHLQTLGVTWSKHGNQALCTLPRTLFHGAKTVLISTELTCNGQRADNTAWRRFHLS</sequence>
<feature type="chain" id="PRO_5045210476" evidence="1">
    <location>
        <begin position="31"/>
        <end position="449"/>
    </location>
</feature>
<dbReference type="Gene3D" id="3.40.50.10320">
    <property type="entry name" value="LmbE-like"/>
    <property type="match status" value="1"/>
</dbReference>
<dbReference type="EMBL" id="JAEQNB010000001">
    <property type="protein sequence ID" value="MBL0386292.1"/>
    <property type="molecule type" value="Genomic_DNA"/>
</dbReference>
<evidence type="ECO:0000313" key="3">
    <source>
        <dbReference type="Proteomes" id="UP000602284"/>
    </source>
</evidence>
<proteinExistence type="predicted"/>
<protein>
    <submittedName>
        <fullName evidence="2">PIG-L family deacetylase</fullName>
    </submittedName>
</protein>
<dbReference type="InterPro" id="IPR024078">
    <property type="entry name" value="LmbE-like_dom_sf"/>
</dbReference>
<accession>A0ABS1J7N4</accession>
<keyword evidence="3" id="KW-1185">Reference proteome</keyword>
<dbReference type="Pfam" id="PF02585">
    <property type="entry name" value="PIG-L"/>
    <property type="match status" value="1"/>
</dbReference>